<evidence type="ECO:0000313" key="2">
    <source>
        <dbReference type="EMBL" id="MFD2592877.1"/>
    </source>
</evidence>
<reference evidence="3" key="1">
    <citation type="journal article" date="2019" name="Int. J. Syst. Evol. Microbiol.">
        <title>The Global Catalogue of Microorganisms (GCM) 10K type strain sequencing project: providing services to taxonomists for standard genome sequencing and annotation.</title>
        <authorList>
            <consortium name="The Broad Institute Genomics Platform"/>
            <consortium name="The Broad Institute Genome Sequencing Center for Infectious Disease"/>
            <person name="Wu L."/>
            <person name="Ma J."/>
        </authorList>
    </citation>
    <scope>NUCLEOTIDE SEQUENCE [LARGE SCALE GENOMIC DNA]</scope>
    <source>
        <strain evidence="3">KCTC 42423</strain>
    </source>
</reference>
<accession>A0ABW5NBC8</accession>
<dbReference type="EMBL" id="JBHULX010000039">
    <property type="protein sequence ID" value="MFD2592877.1"/>
    <property type="molecule type" value="Genomic_DNA"/>
</dbReference>
<name>A0ABW5NBC8_9FLAO</name>
<feature type="transmembrane region" description="Helical" evidence="1">
    <location>
        <begin position="105"/>
        <end position="124"/>
    </location>
</feature>
<evidence type="ECO:0000313" key="3">
    <source>
        <dbReference type="Proteomes" id="UP001597459"/>
    </source>
</evidence>
<dbReference type="RefSeq" id="WP_176030144.1">
    <property type="nucleotide sequence ID" value="NZ_JBHSJV010000001.1"/>
</dbReference>
<organism evidence="2 3">
    <name type="scientific">Aquimarina hainanensis</name>
    <dbReference type="NCBI Taxonomy" id="1578017"/>
    <lineage>
        <taxon>Bacteria</taxon>
        <taxon>Pseudomonadati</taxon>
        <taxon>Bacteroidota</taxon>
        <taxon>Flavobacteriia</taxon>
        <taxon>Flavobacteriales</taxon>
        <taxon>Flavobacteriaceae</taxon>
        <taxon>Aquimarina</taxon>
    </lineage>
</organism>
<feature type="transmembrane region" description="Helical" evidence="1">
    <location>
        <begin position="78"/>
        <end position="99"/>
    </location>
</feature>
<keyword evidence="1" id="KW-1133">Transmembrane helix</keyword>
<protein>
    <submittedName>
        <fullName evidence="2">Uncharacterized protein</fullName>
    </submittedName>
</protein>
<sequence length="323" mass="37666">MPRYSNHDIEKKYSKLSTEELKTIVTENSREYRPTVLHIIIQILKNRGEHIDVSTIKYGDESTIKHDAEQSKSNATSVLLLGILFLVISIALSILVIALEIDFLSIFNVFIKIIISIISMKTAYDYAKHLNRKKYLWAFLGILVGGLALIILSFLKKKKVLTPEEKIQSQKRTYRAILILIAVLVVSILGFSLVNDYLDKKREADSYQRYIDRRIEYIENPKRGYLFYFTCKEYYQNITAKVIQHTNDSILFKSPRYLDKEHRELYRINGFNLEDSYYLTTWVTKKKLISAVESAPSDSGNFEGISFEEFSGTDMKYRFDRLE</sequence>
<feature type="transmembrane region" description="Helical" evidence="1">
    <location>
        <begin position="175"/>
        <end position="194"/>
    </location>
</feature>
<evidence type="ECO:0000256" key="1">
    <source>
        <dbReference type="SAM" id="Phobius"/>
    </source>
</evidence>
<keyword evidence="3" id="KW-1185">Reference proteome</keyword>
<feature type="transmembrane region" description="Helical" evidence="1">
    <location>
        <begin position="136"/>
        <end position="155"/>
    </location>
</feature>
<proteinExistence type="predicted"/>
<dbReference type="Proteomes" id="UP001597459">
    <property type="component" value="Unassembled WGS sequence"/>
</dbReference>
<keyword evidence="1" id="KW-0812">Transmembrane</keyword>
<keyword evidence="1" id="KW-0472">Membrane</keyword>
<gene>
    <name evidence="2" type="ORF">ACFSTE_18715</name>
</gene>
<comment type="caution">
    <text evidence="2">The sequence shown here is derived from an EMBL/GenBank/DDBJ whole genome shotgun (WGS) entry which is preliminary data.</text>
</comment>